<sequence>MPRASHLDGTGRGVRKKRDVFCQLLALPQALQSHRAATMALIWFPTSYFWTCTAKNEHATPTEANLFFTDSVEVLSANTSRTHSVPEEFNSVFPARFSYIHKIHIQFKG</sequence>
<gene>
    <name evidence="1" type="ORF">DFH08DRAFT_817634</name>
</gene>
<evidence type="ECO:0000313" key="1">
    <source>
        <dbReference type="EMBL" id="KAJ7323596.1"/>
    </source>
</evidence>
<comment type="caution">
    <text evidence="1">The sequence shown here is derived from an EMBL/GenBank/DDBJ whole genome shotgun (WGS) entry which is preliminary data.</text>
</comment>
<reference evidence="1" key="1">
    <citation type="submission" date="2023-03" db="EMBL/GenBank/DDBJ databases">
        <title>Massive genome expansion in bonnet fungi (Mycena s.s.) driven by repeated elements and novel gene families across ecological guilds.</title>
        <authorList>
            <consortium name="Lawrence Berkeley National Laboratory"/>
            <person name="Harder C.B."/>
            <person name="Miyauchi S."/>
            <person name="Viragh M."/>
            <person name="Kuo A."/>
            <person name="Thoen E."/>
            <person name="Andreopoulos B."/>
            <person name="Lu D."/>
            <person name="Skrede I."/>
            <person name="Drula E."/>
            <person name="Henrissat B."/>
            <person name="Morin E."/>
            <person name="Kohler A."/>
            <person name="Barry K."/>
            <person name="LaButti K."/>
            <person name="Morin E."/>
            <person name="Salamov A."/>
            <person name="Lipzen A."/>
            <person name="Mereny Z."/>
            <person name="Hegedus B."/>
            <person name="Baldrian P."/>
            <person name="Stursova M."/>
            <person name="Weitz H."/>
            <person name="Taylor A."/>
            <person name="Grigoriev I.V."/>
            <person name="Nagy L.G."/>
            <person name="Martin F."/>
            <person name="Kauserud H."/>
        </authorList>
    </citation>
    <scope>NUCLEOTIDE SEQUENCE</scope>
    <source>
        <strain evidence="1">CBHHK002</strain>
    </source>
</reference>
<protein>
    <submittedName>
        <fullName evidence="1">Uncharacterized protein</fullName>
    </submittedName>
</protein>
<proteinExistence type="predicted"/>
<dbReference type="EMBL" id="JARIHO010000046">
    <property type="protein sequence ID" value="KAJ7323596.1"/>
    <property type="molecule type" value="Genomic_DNA"/>
</dbReference>
<organism evidence="1 2">
    <name type="scientific">Mycena albidolilacea</name>
    <dbReference type="NCBI Taxonomy" id="1033008"/>
    <lineage>
        <taxon>Eukaryota</taxon>
        <taxon>Fungi</taxon>
        <taxon>Dikarya</taxon>
        <taxon>Basidiomycota</taxon>
        <taxon>Agaricomycotina</taxon>
        <taxon>Agaricomycetes</taxon>
        <taxon>Agaricomycetidae</taxon>
        <taxon>Agaricales</taxon>
        <taxon>Marasmiineae</taxon>
        <taxon>Mycenaceae</taxon>
        <taxon>Mycena</taxon>
    </lineage>
</organism>
<name>A0AAD7EGR5_9AGAR</name>
<evidence type="ECO:0000313" key="2">
    <source>
        <dbReference type="Proteomes" id="UP001218218"/>
    </source>
</evidence>
<dbReference type="AlphaFoldDB" id="A0AAD7EGR5"/>
<keyword evidence="2" id="KW-1185">Reference proteome</keyword>
<dbReference type="Proteomes" id="UP001218218">
    <property type="component" value="Unassembled WGS sequence"/>
</dbReference>
<accession>A0AAD7EGR5</accession>